<dbReference type="GO" id="GO:0008270">
    <property type="term" value="F:zinc ion binding"/>
    <property type="evidence" value="ECO:0007669"/>
    <property type="project" value="UniProtKB-KW"/>
</dbReference>
<dbReference type="Proteomes" id="UP000772434">
    <property type="component" value="Unassembled WGS sequence"/>
</dbReference>
<keyword evidence="8" id="KW-1185">Reference proteome</keyword>
<evidence type="ECO:0000259" key="6">
    <source>
        <dbReference type="PROSITE" id="PS50089"/>
    </source>
</evidence>
<dbReference type="InterPro" id="IPR047134">
    <property type="entry name" value="RNF4"/>
</dbReference>
<dbReference type="InterPro" id="IPR001841">
    <property type="entry name" value="Znf_RING"/>
</dbReference>
<protein>
    <recommendedName>
        <fullName evidence="6">RING-type domain-containing protein</fullName>
    </recommendedName>
</protein>
<keyword evidence="1" id="KW-0479">Metal-binding</keyword>
<proteinExistence type="predicted"/>
<dbReference type="PROSITE" id="PS00518">
    <property type="entry name" value="ZF_RING_1"/>
    <property type="match status" value="1"/>
</dbReference>
<feature type="region of interest" description="Disordered" evidence="5">
    <location>
        <begin position="1"/>
        <end position="39"/>
    </location>
</feature>
<dbReference type="SUPFAM" id="SSF57850">
    <property type="entry name" value="RING/U-box"/>
    <property type="match status" value="1"/>
</dbReference>
<dbReference type="InterPro" id="IPR013083">
    <property type="entry name" value="Znf_RING/FYVE/PHD"/>
</dbReference>
<dbReference type="Gene3D" id="3.30.40.10">
    <property type="entry name" value="Zinc/RING finger domain, C3HC4 (zinc finger)"/>
    <property type="match status" value="1"/>
</dbReference>
<keyword evidence="2 4" id="KW-0863">Zinc-finger</keyword>
<evidence type="ECO:0000256" key="4">
    <source>
        <dbReference type="PROSITE-ProRule" id="PRU00175"/>
    </source>
</evidence>
<dbReference type="EMBL" id="JADNRY010000512">
    <property type="protein sequence ID" value="KAF9045853.1"/>
    <property type="molecule type" value="Genomic_DNA"/>
</dbReference>
<keyword evidence="3" id="KW-0862">Zinc</keyword>
<dbReference type="PANTHER" id="PTHR23041:SF78">
    <property type="entry name" value="E3 UBIQUITIN-PROTEIN LIGASE RNF4"/>
    <property type="match status" value="1"/>
</dbReference>
<organism evidence="7 8">
    <name type="scientific">Rhodocollybia butyracea</name>
    <dbReference type="NCBI Taxonomy" id="206335"/>
    <lineage>
        <taxon>Eukaryota</taxon>
        <taxon>Fungi</taxon>
        <taxon>Dikarya</taxon>
        <taxon>Basidiomycota</taxon>
        <taxon>Agaricomycotina</taxon>
        <taxon>Agaricomycetes</taxon>
        <taxon>Agaricomycetidae</taxon>
        <taxon>Agaricales</taxon>
        <taxon>Marasmiineae</taxon>
        <taxon>Omphalotaceae</taxon>
        <taxon>Rhodocollybia</taxon>
    </lineage>
</organism>
<name>A0A9P5P5T2_9AGAR</name>
<evidence type="ECO:0000256" key="5">
    <source>
        <dbReference type="SAM" id="MobiDB-lite"/>
    </source>
</evidence>
<accession>A0A9P5P5T2</accession>
<gene>
    <name evidence="7" type="ORF">BDP27DRAFT_1374021</name>
</gene>
<dbReference type="InterPro" id="IPR017907">
    <property type="entry name" value="Znf_RING_CS"/>
</dbReference>
<evidence type="ECO:0000313" key="7">
    <source>
        <dbReference type="EMBL" id="KAF9045853.1"/>
    </source>
</evidence>
<dbReference type="SMART" id="SM00184">
    <property type="entry name" value="RING"/>
    <property type="match status" value="1"/>
</dbReference>
<dbReference type="AlphaFoldDB" id="A0A9P5P5T2"/>
<evidence type="ECO:0000313" key="8">
    <source>
        <dbReference type="Proteomes" id="UP000772434"/>
    </source>
</evidence>
<feature type="domain" description="RING-type" evidence="6">
    <location>
        <begin position="131"/>
        <end position="175"/>
    </location>
</feature>
<evidence type="ECO:0000256" key="1">
    <source>
        <dbReference type="ARBA" id="ARBA00022723"/>
    </source>
</evidence>
<evidence type="ECO:0000256" key="2">
    <source>
        <dbReference type="ARBA" id="ARBA00022771"/>
    </source>
</evidence>
<dbReference type="OrthoDB" id="2958916at2759"/>
<sequence>MPAAQHSPRSTTTVRELANYPPYSPAKMPTQKYRKNELDSERTTLFPLLDVRFDMSSKSASSVISEPEVLYVSDSSDLDVIAISTHTISRQQLQLDLQEATQRASNAHKSPPQAKRDFTDRCMSDLQSYMCPICHSTLNEPHSLACGHIFCAKCISDWAHYHHNRNKNPVCPTCRKFIGYFTPVLVYLLKESIECALKDVGIIPSLSTGLPNSVVNAPSFSTPISLRDGSE</sequence>
<comment type="caution">
    <text evidence="7">The sequence shown here is derived from an EMBL/GenBank/DDBJ whole genome shotgun (WGS) entry which is preliminary data.</text>
</comment>
<reference evidence="7" key="1">
    <citation type="submission" date="2020-11" db="EMBL/GenBank/DDBJ databases">
        <authorList>
            <consortium name="DOE Joint Genome Institute"/>
            <person name="Ahrendt S."/>
            <person name="Riley R."/>
            <person name="Andreopoulos W."/>
            <person name="Labutti K."/>
            <person name="Pangilinan J."/>
            <person name="Ruiz-Duenas F.J."/>
            <person name="Barrasa J.M."/>
            <person name="Sanchez-Garcia M."/>
            <person name="Camarero S."/>
            <person name="Miyauchi S."/>
            <person name="Serrano A."/>
            <person name="Linde D."/>
            <person name="Babiker R."/>
            <person name="Drula E."/>
            <person name="Ayuso-Fernandez I."/>
            <person name="Pacheco R."/>
            <person name="Padilla G."/>
            <person name="Ferreira P."/>
            <person name="Barriuso J."/>
            <person name="Kellner H."/>
            <person name="Castanera R."/>
            <person name="Alfaro M."/>
            <person name="Ramirez L."/>
            <person name="Pisabarro A.G."/>
            <person name="Kuo A."/>
            <person name="Tritt A."/>
            <person name="Lipzen A."/>
            <person name="He G."/>
            <person name="Yan M."/>
            <person name="Ng V."/>
            <person name="Cullen D."/>
            <person name="Martin F."/>
            <person name="Rosso M.-N."/>
            <person name="Henrissat B."/>
            <person name="Hibbett D."/>
            <person name="Martinez A.T."/>
            <person name="Grigoriev I.V."/>
        </authorList>
    </citation>
    <scope>NUCLEOTIDE SEQUENCE</scope>
    <source>
        <strain evidence="7">AH 40177</strain>
    </source>
</reference>
<dbReference type="PROSITE" id="PS50089">
    <property type="entry name" value="ZF_RING_2"/>
    <property type="match status" value="1"/>
</dbReference>
<evidence type="ECO:0000256" key="3">
    <source>
        <dbReference type="ARBA" id="ARBA00022833"/>
    </source>
</evidence>
<dbReference type="PANTHER" id="PTHR23041">
    <property type="entry name" value="RING FINGER DOMAIN-CONTAINING"/>
    <property type="match status" value="1"/>
</dbReference>
<dbReference type="Pfam" id="PF15227">
    <property type="entry name" value="zf-C3HC4_4"/>
    <property type="match status" value="1"/>
</dbReference>